<protein>
    <submittedName>
        <fullName evidence="1">Uncharacterized protein</fullName>
    </submittedName>
</protein>
<evidence type="ECO:0000313" key="2">
    <source>
        <dbReference type="Proteomes" id="UP001162992"/>
    </source>
</evidence>
<sequence>MEEEVIEKAVLAYLKSKGYRAAELAFQDEQQKQQQHPSPKSLPTPQPSMLSPSVVNHILLYSKSDNEASRYKEGYSKLRLWVHSSLDLYKNELLRILYPVFVHSFMDLVAKGFAQEARSFFQSFREDHEAMHLRDLQKLEGVISQQHLKENEFACTFRENKVNIKMCQYSFELLLQYLHSTESMLMLAVVNEHINLKVLPGQPSPFPVEEEAITLIGQTDDFVDSINQKEIRWGVLEDSLDEKLEKALAAETERTEADGKEGEAEDGKKKTSEGGKGAVLSKKGKKDKTTGTTGKGSKLESSTTLFPRVKPELSLPTMSEEAERRALEDLRNRVRLGSNALPSVSFYSFINTHNRFSLSLSLYCYGDVSHAPVVTHLICTFPSYMPIGMEKTSIKSFFLSLFLSLPLSLTFSFLLLLQ</sequence>
<keyword evidence="2" id="KW-1185">Reference proteome</keyword>
<gene>
    <name evidence="1" type="ORF">O6H91_19G039200</name>
</gene>
<comment type="caution">
    <text evidence="1">The sequence shown here is derived from an EMBL/GenBank/DDBJ whole genome shotgun (WGS) entry which is preliminary data.</text>
</comment>
<dbReference type="EMBL" id="CM055110">
    <property type="protein sequence ID" value="KAJ7521127.1"/>
    <property type="molecule type" value="Genomic_DNA"/>
</dbReference>
<accession>A0ACC2AUA3</accession>
<organism evidence="1 2">
    <name type="scientific">Diphasiastrum complanatum</name>
    <name type="common">Issler's clubmoss</name>
    <name type="synonym">Lycopodium complanatum</name>
    <dbReference type="NCBI Taxonomy" id="34168"/>
    <lineage>
        <taxon>Eukaryota</taxon>
        <taxon>Viridiplantae</taxon>
        <taxon>Streptophyta</taxon>
        <taxon>Embryophyta</taxon>
        <taxon>Tracheophyta</taxon>
        <taxon>Lycopodiopsida</taxon>
        <taxon>Lycopodiales</taxon>
        <taxon>Lycopodiaceae</taxon>
        <taxon>Lycopodioideae</taxon>
        <taxon>Diphasiastrum</taxon>
    </lineage>
</organism>
<evidence type="ECO:0000313" key="1">
    <source>
        <dbReference type="EMBL" id="KAJ7521127.1"/>
    </source>
</evidence>
<proteinExistence type="predicted"/>
<dbReference type="Proteomes" id="UP001162992">
    <property type="component" value="Chromosome 19"/>
</dbReference>
<name>A0ACC2AUA3_DIPCM</name>
<reference evidence="2" key="1">
    <citation type="journal article" date="2024" name="Proc. Natl. Acad. Sci. U.S.A.">
        <title>Extraordinary preservation of gene collinearity over three hundred million years revealed in homosporous lycophytes.</title>
        <authorList>
            <person name="Li C."/>
            <person name="Wickell D."/>
            <person name="Kuo L.Y."/>
            <person name="Chen X."/>
            <person name="Nie B."/>
            <person name="Liao X."/>
            <person name="Peng D."/>
            <person name="Ji J."/>
            <person name="Jenkins J."/>
            <person name="Williams M."/>
            <person name="Shu S."/>
            <person name="Plott C."/>
            <person name="Barry K."/>
            <person name="Rajasekar S."/>
            <person name="Grimwood J."/>
            <person name="Han X."/>
            <person name="Sun S."/>
            <person name="Hou Z."/>
            <person name="He W."/>
            <person name="Dai G."/>
            <person name="Sun C."/>
            <person name="Schmutz J."/>
            <person name="Leebens-Mack J.H."/>
            <person name="Li F.W."/>
            <person name="Wang L."/>
        </authorList>
    </citation>
    <scope>NUCLEOTIDE SEQUENCE [LARGE SCALE GENOMIC DNA]</scope>
    <source>
        <strain evidence="2">cv. PW_Plant_1</strain>
    </source>
</reference>